<dbReference type="InterPro" id="IPR011060">
    <property type="entry name" value="RibuloseP-bd_barrel"/>
</dbReference>
<keyword evidence="11" id="KW-1185">Reference proteome</keyword>
<dbReference type="NCBIfam" id="NF001377">
    <property type="entry name" value="PRK00278.2-4"/>
    <property type="match status" value="1"/>
</dbReference>
<dbReference type="GO" id="GO:0004425">
    <property type="term" value="F:indole-3-glycerol-phosphate synthase activity"/>
    <property type="evidence" value="ECO:0007669"/>
    <property type="project" value="UniProtKB-UniRule"/>
</dbReference>
<evidence type="ECO:0000256" key="1">
    <source>
        <dbReference type="ARBA" id="ARBA00001633"/>
    </source>
</evidence>
<keyword evidence="7 8" id="KW-0456">Lyase</keyword>
<evidence type="ECO:0000256" key="2">
    <source>
        <dbReference type="ARBA" id="ARBA00004696"/>
    </source>
</evidence>
<sequence>MLEREPTLHLERILATTRATVAELKENVRLDELERLTAEHTPRGFARALRERSSTGPAIIAELKKASPSKGLIRAEFDPKTLAQRLEAAGAAVLSVLTDEPFFQGSLHNLEIASKATSIPCLRKDFIVDEYQIVEARAYRADAILLIAAALTDGELARFTAFAHEWKLDVLCEVHDAEELARVRDLGCDAYGVNNRDLKTFHVTLERSLDLAADLPKGAVHVAESGIHTADHLNRLRAAGFHAFLIGESFMRQPDPGAALTSLLQSAAEAVPQQA</sequence>
<evidence type="ECO:0000313" key="10">
    <source>
        <dbReference type="EMBL" id="RFU16266.1"/>
    </source>
</evidence>
<feature type="domain" description="Indole-3-glycerol phosphate synthase" evidence="9">
    <location>
        <begin position="10"/>
        <end position="262"/>
    </location>
</feature>
<evidence type="ECO:0000256" key="3">
    <source>
        <dbReference type="ARBA" id="ARBA00022605"/>
    </source>
</evidence>
<evidence type="ECO:0000256" key="7">
    <source>
        <dbReference type="ARBA" id="ARBA00023239"/>
    </source>
</evidence>
<dbReference type="EC" id="4.1.1.48" evidence="8"/>
<evidence type="ECO:0000256" key="8">
    <source>
        <dbReference type="HAMAP-Rule" id="MF_00134"/>
    </source>
</evidence>
<gene>
    <name evidence="8 10" type="primary">trpC</name>
    <name evidence="10" type="ORF">D0Y96_12770</name>
</gene>
<comment type="catalytic activity">
    <reaction evidence="1 8">
        <text>1-(2-carboxyphenylamino)-1-deoxy-D-ribulose 5-phosphate + H(+) = (1S,2R)-1-C-(indol-3-yl)glycerol 3-phosphate + CO2 + H2O</text>
        <dbReference type="Rhea" id="RHEA:23476"/>
        <dbReference type="ChEBI" id="CHEBI:15377"/>
        <dbReference type="ChEBI" id="CHEBI:15378"/>
        <dbReference type="ChEBI" id="CHEBI:16526"/>
        <dbReference type="ChEBI" id="CHEBI:58613"/>
        <dbReference type="ChEBI" id="CHEBI:58866"/>
        <dbReference type="EC" id="4.1.1.48"/>
    </reaction>
</comment>
<dbReference type="UniPathway" id="UPA00035">
    <property type="reaction ID" value="UER00043"/>
</dbReference>
<dbReference type="PANTHER" id="PTHR22854:SF2">
    <property type="entry name" value="INDOLE-3-GLYCEROL-PHOSPHATE SYNTHASE"/>
    <property type="match status" value="1"/>
</dbReference>
<comment type="pathway">
    <text evidence="2 8">Amino-acid biosynthesis; L-tryptophan biosynthesis; L-tryptophan from chorismate: step 4/5.</text>
</comment>
<proteinExistence type="inferred from homology"/>
<dbReference type="Pfam" id="PF00218">
    <property type="entry name" value="IGPS"/>
    <property type="match status" value="1"/>
</dbReference>
<reference evidence="10 11" key="1">
    <citation type="submission" date="2018-08" db="EMBL/GenBank/DDBJ databases">
        <title>Acidipila sp. 4G-K13, an acidobacterium isolated from forest soil.</title>
        <authorList>
            <person name="Gao Z.-H."/>
            <person name="Qiu L.-H."/>
        </authorList>
    </citation>
    <scope>NUCLEOTIDE SEQUENCE [LARGE SCALE GENOMIC DNA]</scope>
    <source>
        <strain evidence="10 11">4G-K13</strain>
    </source>
</reference>
<dbReference type="InterPro" id="IPR013798">
    <property type="entry name" value="Indole-3-glycerol_P_synth_dom"/>
</dbReference>
<comment type="similarity">
    <text evidence="8">Belongs to the TrpC family.</text>
</comment>
<dbReference type="EMBL" id="QVQT01000004">
    <property type="protein sequence ID" value="RFU16266.1"/>
    <property type="molecule type" value="Genomic_DNA"/>
</dbReference>
<dbReference type="FunFam" id="3.20.20.70:FF:000024">
    <property type="entry name" value="Indole-3-glycerol phosphate synthase"/>
    <property type="match status" value="1"/>
</dbReference>
<dbReference type="GO" id="GO:0000162">
    <property type="term" value="P:L-tryptophan biosynthetic process"/>
    <property type="evidence" value="ECO:0007669"/>
    <property type="project" value="UniProtKB-UniRule"/>
</dbReference>
<evidence type="ECO:0000259" key="9">
    <source>
        <dbReference type="Pfam" id="PF00218"/>
    </source>
</evidence>
<dbReference type="PROSITE" id="PS00614">
    <property type="entry name" value="IGPS"/>
    <property type="match status" value="1"/>
</dbReference>
<evidence type="ECO:0000313" key="11">
    <source>
        <dbReference type="Proteomes" id="UP000264702"/>
    </source>
</evidence>
<dbReference type="OrthoDB" id="9804217at2"/>
<keyword evidence="4 8" id="KW-0210">Decarboxylase</keyword>
<dbReference type="InterPro" id="IPR013785">
    <property type="entry name" value="Aldolase_TIM"/>
</dbReference>
<dbReference type="CDD" id="cd00331">
    <property type="entry name" value="IGPS"/>
    <property type="match status" value="1"/>
</dbReference>
<protein>
    <recommendedName>
        <fullName evidence="8">Indole-3-glycerol phosphate synthase</fullName>
        <shortName evidence="8">IGPS</shortName>
        <ecNumber evidence="8">4.1.1.48</ecNumber>
    </recommendedName>
</protein>
<name>A0A372IMX2_9BACT</name>
<dbReference type="Proteomes" id="UP000264702">
    <property type="component" value="Unassembled WGS sequence"/>
</dbReference>
<evidence type="ECO:0000256" key="4">
    <source>
        <dbReference type="ARBA" id="ARBA00022793"/>
    </source>
</evidence>
<organism evidence="10 11">
    <name type="scientific">Paracidobacterium acidisoli</name>
    <dbReference type="NCBI Taxonomy" id="2303751"/>
    <lineage>
        <taxon>Bacteria</taxon>
        <taxon>Pseudomonadati</taxon>
        <taxon>Acidobacteriota</taxon>
        <taxon>Terriglobia</taxon>
        <taxon>Terriglobales</taxon>
        <taxon>Acidobacteriaceae</taxon>
        <taxon>Paracidobacterium</taxon>
    </lineage>
</organism>
<dbReference type="InterPro" id="IPR001468">
    <property type="entry name" value="Indole-3-GlycerolPSynthase_CS"/>
</dbReference>
<dbReference type="PANTHER" id="PTHR22854">
    <property type="entry name" value="TRYPTOPHAN BIOSYNTHESIS PROTEIN"/>
    <property type="match status" value="1"/>
</dbReference>
<dbReference type="AlphaFoldDB" id="A0A372IMX2"/>
<evidence type="ECO:0000256" key="6">
    <source>
        <dbReference type="ARBA" id="ARBA00023141"/>
    </source>
</evidence>
<accession>A0A372IMX2</accession>
<dbReference type="Gene3D" id="3.20.20.70">
    <property type="entry name" value="Aldolase class I"/>
    <property type="match status" value="1"/>
</dbReference>
<dbReference type="SUPFAM" id="SSF51366">
    <property type="entry name" value="Ribulose-phoshate binding barrel"/>
    <property type="match status" value="1"/>
</dbReference>
<evidence type="ECO:0000256" key="5">
    <source>
        <dbReference type="ARBA" id="ARBA00022822"/>
    </source>
</evidence>
<comment type="caution">
    <text evidence="10">The sequence shown here is derived from an EMBL/GenBank/DDBJ whole genome shotgun (WGS) entry which is preliminary data.</text>
</comment>
<keyword evidence="5 8" id="KW-0822">Tryptophan biosynthesis</keyword>
<dbReference type="HAMAP" id="MF_00134_B">
    <property type="entry name" value="IGPS_B"/>
    <property type="match status" value="1"/>
</dbReference>
<keyword evidence="6 8" id="KW-0057">Aromatic amino acid biosynthesis</keyword>
<keyword evidence="3 8" id="KW-0028">Amino-acid biosynthesis</keyword>
<dbReference type="GO" id="GO:0004640">
    <property type="term" value="F:phosphoribosylanthranilate isomerase activity"/>
    <property type="evidence" value="ECO:0007669"/>
    <property type="project" value="TreeGrafter"/>
</dbReference>
<dbReference type="InterPro" id="IPR045186">
    <property type="entry name" value="Indole-3-glycerol_P_synth"/>
</dbReference>